<evidence type="ECO:0000313" key="2">
    <source>
        <dbReference type="EMBL" id="SHF86410.1"/>
    </source>
</evidence>
<dbReference type="PROSITE" id="PS00018">
    <property type="entry name" value="EF_HAND_1"/>
    <property type="match status" value="1"/>
</dbReference>
<dbReference type="STRING" id="1194090.SAMN05443144_11459"/>
<dbReference type="AlphaFoldDB" id="A0A1M5F481"/>
<dbReference type="OrthoDB" id="244285at2"/>
<evidence type="ECO:0000259" key="1">
    <source>
        <dbReference type="Pfam" id="PF08267"/>
    </source>
</evidence>
<dbReference type="InterPro" id="IPR038071">
    <property type="entry name" value="UROD/MetE-like_sf"/>
</dbReference>
<dbReference type="Pfam" id="PF08267">
    <property type="entry name" value="Meth_synt_1"/>
    <property type="match status" value="1"/>
</dbReference>
<name>A0A1M5F481_9BACT</name>
<accession>A0A1M5F481</accession>
<reference evidence="2 3" key="1">
    <citation type="submission" date="2016-11" db="EMBL/GenBank/DDBJ databases">
        <authorList>
            <person name="Jaros S."/>
            <person name="Januszkiewicz K."/>
            <person name="Wedrychowicz H."/>
        </authorList>
    </citation>
    <scope>NUCLEOTIDE SEQUENCE [LARGE SCALE GENOMIC DNA]</scope>
    <source>
        <strain evidence="2 3">DSM 21986</strain>
    </source>
</reference>
<evidence type="ECO:0000313" key="3">
    <source>
        <dbReference type="Proteomes" id="UP000184041"/>
    </source>
</evidence>
<dbReference type="SUPFAM" id="SSF51726">
    <property type="entry name" value="UROD/MetE-like"/>
    <property type="match status" value="1"/>
</dbReference>
<dbReference type="PANTHER" id="PTHR30519">
    <property type="entry name" value="5-METHYLTETRAHYDROPTEROYLTRIGLUTAMATE--HOMOCYSTEINE METHYLTRANSFERASE"/>
    <property type="match status" value="1"/>
</dbReference>
<dbReference type="Gene3D" id="3.20.20.210">
    <property type="match status" value="1"/>
</dbReference>
<sequence>MLTHNLGYPRIGTNRDLKKIVESYWKGDIDKSKLVESTEVLRVMHWTKQKEAGIDRVPSNDFSLYDQVLDTALLVGAIPGLKRQNRLPWPSAMKSKTWRKPAYRLSRLTNPPSGRGCRCGGTTGTAIWSGR</sequence>
<dbReference type="InterPro" id="IPR018247">
    <property type="entry name" value="EF_Hand_1_Ca_BS"/>
</dbReference>
<organism evidence="2 3">
    <name type="scientific">Fodinibius roseus</name>
    <dbReference type="NCBI Taxonomy" id="1194090"/>
    <lineage>
        <taxon>Bacteria</taxon>
        <taxon>Pseudomonadati</taxon>
        <taxon>Balneolota</taxon>
        <taxon>Balneolia</taxon>
        <taxon>Balneolales</taxon>
        <taxon>Balneolaceae</taxon>
        <taxon>Fodinibius</taxon>
    </lineage>
</organism>
<dbReference type="GO" id="GO:0003871">
    <property type="term" value="F:5-methyltetrahydropteroyltriglutamate-homocysteine S-methyltransferase activity"/>
    <property type="evidence" value="ECO:0007669"/>
    <property type="project" value="InterPro"/>
</dbReference>
<protein>
    <submittedName>
        <fullName evidence="2">Cobalamin-independent synthase, N-terminal domain</fullName>
    </submittedName>
</protein>
<gene>
    <name evidence="2" type="ORF">SAMN05443144_11459</name>
</gene>
<dbReference type="GO" id="GO:0008652">
    <property type="term" value="P:amino acid biosynthetic process"/>
    <property type="evidence" value="ECO:0007669"/>
    <property type="project" value="InterPro"/>
</dbReference>
<dbReference type="GO" id="GO:0008270">
    <property type="term" value="F:zinc ion binding"/>
    <property type="evidence" value="ECO:0007669"/>
    <property type="project" value="InterPro"/>
</dbReference>
<keyword evidence="3" id="KW-1185">Reference proteome</keyword>
<proteinExistence type="predicted"/>
<dbReference type="InterPro" id="IPR013215">
    <property type="entry name" value="Cbl-indep_Met_Synth_N"/>
</dbReference>
<dbReference type="EMBL" id="FQUS01000014">
    <property type="protein sequence ID" value="SHF86410.1"/>
    <property type="molecule type" value="Genomic_DNA"/>
</dbReference>
<feature type="domain" description="Cobalamin-independent methionine synthase MetE N-terminal" evidence="1">
    <location>
        <begin position="3"/>
        <end position="80"/>
    </location>
</feature>
<dbReference type="Proteomes" id="UP000184041">
    <property type="component" value="Unassembled WGS sequence"/>
</dbReference>